<dbReference type="EMBL" id="CABIJS010000088">
    <property type="protein sequence ID" value="VUZ42230.1"/>
    <property type="molecule type" value="Genomic_DNA"/>
</dbReference>
<dbReference type="Proteomes" id="UP000321570">
    <property type="component" value="Unassembled WGS sequence"/>
</dbReference>
<name>A0A564Y4S6_HYMDI</name>
<keyword evidence="3" id="KW-1185">Reference proteome</keyword>
<sequence>QPPNKCREGYIVGNKALRLDSTADTTPRKPIFTEVVPAPWVNTTPSSVHSPVAIAYPGMVSPRLMHPRQQQQQPQLYLRSPTVNVNTSIPNQQTAFKSGSLKRPSRFAQVTQSPAFTPSAVVFRNYRVTGGGGDSNYQTAMSPVMPKKDTFQRLDCQYTGGGIPCMSSNNSSLLSKTSDLIDTSDPKDNVGLIRMDTSKGKSGRERDNSISEFSDHLAQDDSPSSYQHLVND</sequence>
<dbReference type="AlphaFoldDB" id="A0A564Y4S6"/>
<evidence type="ECO:0000313" key="3">
    <source>
        <dbReference type="Proteomes" id="UP000321570"/>
    </source>
</evidence>
<gene>
    <name evidence="2" type="ORF">WMSIL1_LOCUS2955</name>
</gene>
<feature type="compositionally biased region" description="Basic and acidic residues" evidence="1">
    <location>
        <begin position="196"/>
        <end position="219"/>
    </location>
</feature>
<feature type="region of interest" description="Disordered" evidence="1">
    <location>
        <begin position="177"/>
        <end position="232"/>
    </location>
</feature>
<feature type="non-terminal residue" evidence="2">
    <location>
        <position position="1"/>
    </location>
</feature>
<feature type="compositionally biased region" description="Polar residues" evidence="1">
    <location>
        <begin position="221"/>
        <end position="232"/>
    </location>
</feature>
<reference evidence="2 3" key="1">
    <citation type="submission" date="2019-07" db="EMBL/GenBank/DDBJ databases">
        <authorList>
            <person name="Jastrzebski P J."/>
            <person name="Paukszto L."/>
            <person name="Jastrzebski P J."/>
        </authorList>
    </citation>
    <scope>NUCLEOTIDE SEQUENCE [LARGE SCALE GENOMIC DNA]</scope>
    <source>
        <strain evidence="2 3">WMS-il1</strain>
    </source>
</reference>
<accession>A0A564Y4S6</accession>
<feature type="non-terminal residue" evidence="2">
    <location>
        <position position="232"/>
    </location>
</feature>
<organism evidence="2 3">
    <name type="scientific">Hymenolepis diminuta</name>
    <name type="common">Rat tapeworm</name>
    <dbReference type="NCBI Taxonomy" id="6216"/>
    <lineage>
        <taxon>Eukaryota</taxon>
        <taxon>Metazoa</taxon>
        <taxon>Spiralia</taxon>
        <taxon>Lophotrochozoa</taxon>
        <taxon>Platyhelminthes</taxon>
        <taxon>Cestoda</taxon>
        <taxon>Eucestoda</taxon>
        <taxon>Cyclophyllidea</taxon>
        <taxon>Hymenolepididae</taxon>
        <taxon>Hymenolepis</taxon>
    </lineage>
</organism>
<protein>
    <submittedName>
        <fullName evidence="2">Uncharacterized protein</fullName>
    </submittedName>
</protein>
<proteinExistence type="predicted"/>
<evidence type="ECO:0000313" key="2">
    <source>
        <dbReference type="EMBL" id="VUZ42230.1"/>
    </source>
</evidence>
<evidence type="ECO:0000256" key="1">
    <source>
        <dbReference type="SAM" id="MobiDB-lite"/>
    </source>
</evidence>